<keyword evidence="1" id="KW-0328">Glycosyltransferase</keyword>
<evidence type="ECO:0000313" key="2">
    <source>
        <dbReference type="Proteomes" id="UP000520592"/>
    </source>
</evidence>
<dbReference type="InterPro" id="IPR029057">
    <property type="entry name" value="PRTase-like"/>
</dbReference>
<gene>
    <name evidence="1" type="ORF">HX876_07635</name>
</gene>
<comment type="caution">
    <text evidence="1">The sequence shown here is derived from an EMBL/GenBank/DDBJ whole genome shotgun (WGS) entry which is preliminary data.</text>
</comment>
<organism evidence="1 2">
    <name type="scientific">Pseudomonas gingeri</name>
    <dbReference type="NCBI Taxonomy" id="117681"/>
    <lineage>
        <taxon>Bacteria</taxon>
        <taxon>Pseudomonadati</taxon>
        <taxon>Pseudomonadota</taxon>
        <taxon>Gammaproteobacteria</taxon>
        <taxon>Pseudomonadales</taxon>
        <taxon>Pseudomonadaceae</taxon>
        <taxon>Pseudomonas</taxon>
    </lineage>
</organism>
<dbReference type="GO" id="GO:0016757">
    <property type="term" value="F:glycosyltransferase activity"/>
    <property type="evidence" value="ECO:0007669"/>
    <property type="project" value="UniProtKB-KW"/>
</dbReference>
<reference evidence="1 2" key="1">
    <citation type="submission" date="2020-04" db="EMBL/GenBank/DDBJ databases">
        <title>Molecular characterization of pseudomonads from Agaricus bisporus reveal novel blotch 2 pathogens in Western Europe.</title>
        <authorList>
            <person name="Taparia T."/>
            <person name="Krijger M."/>
            <person name="Haynes E."/>
            <person name="Elpinstone J.G."/>
            <person name="Noble R."/>
            <person name="Van Der Wolf J."/>
        </authorList>
    </citation>
    <scope>NUCLEOTIDE SEQUENCE [LARGE SCALE GENOMIC DNA]</scope>
    <source>
        <strain evidence="1 2">IPO3737</strain>
    </source>
</reference>
<dbReference type="InterPro" id="IPR000836">
    <property type="entry name" value="PRTase_dom"/>
</dbReference>
<name>A0A7Y7Y9L0_9PSED</name>
<dbReference type="Gene3D" id="3.40.50.2020">
    <property type="match status" value="1"/>
</dbReference>
<dbReference type="SUPFAM" id="SSF53271">
    <property type="entry name" value="PRTase-like"/>
    <property type="match status" value="1"/>
</dbReference>
<evidence type="ECO:0000313" key="1">
    <source>
        <dbReference type="EMBL" id="NWC32258.1"/>
    </source>
</evidence>
<dbReference type="RefSeq" id="WP_177059463.1">
    <property type="nucleotide sequence ID" value="NZ_JACAPS010000026.1"/>
</dbReference>
<protein>
    <submittedName>
        <fullName evidence="1">Phosphoribosyltransferase</fullName>
    </submittedName>
</protein>
<accession>A0A7Y7Y9L0</accession>
<dbReference type="AlphaFoldDB" id="A0A7Y7Y9L0"/>
<proteinExistence type="predicted"/>
<dbReference type="CDD" id="cd06223">
    <property type="entry name" value="PRTases_typeI"/>
    <property type="match status" value="1"/>
</dbReference>
<keyword evidence="1" id="KW-0808">Transferase</keyword>
<dbReference type="Proteomes" id="UP000520592">
    <property type="component" value="Unassembled WGS sequence"/>
</dbReference>
<sequence length="327" mass="36533">MDKPVLPFSYEQLDHWVASLRSRLVDEAFACVIGILRGGAPLALMVSHTTGLAPAFLRYERASRTVTWDSSLPLPAPGSKVLLCEDIAGAGHTLADCIAFLQGHGLTLKTMTAGFDDLSRIRPDYSIDGRGAFLLFPWERHSHTAEYRARWQATGGGLTGRVGEDHEYETYGIDLDGILLPDIAPQRYAADLGQALRERDRLEPFERPAWLALPRVRAIVTGRPEMDRERTQHWLDLHGYAGISLLMRDISTYDDSPEQVATHKATAALQQGCTHFVESDAQQAILISTRLPLLRVIWWDALVRRGRLIGAHEWSHAPKWQEGAQRA</sequence>
<dbReference type="EMBL" id="JACAQD010000009">
    <property type="protein sequence ID" value="NWC32258.1"/>
    <property type="molecule type" value="Genomic_DNA"/>
</dbReference>